<dbReference type="EMBL" id="BGZK01000701">
    <property type="protein sequence ID" value="GBP56796.1"/>
    <property type="molecule type" value="Genomic_DNA"/>
</dbReference>
<comment type="caution">
    <text evidence="2">The sequence shown here is derived from an EMBL/GenBank/DDBJ whole genome shotgun (WGS) entry which is preliminary data.</text>
</comment>
<evidence type="ECO:0000313" key="3">
    <source>
        <dbReference type="Proteomes" id="UP000299102"/>
    </source>
</evidence>
<organism evidence="2 3">
    <name type="scientific">Eumeta variegata</name>
    <name type="common">Bagworm moth</name>
    <name type="synonym">Eumeta japonica</name>
    <dbReference type="NCBI Taxonomy" id="151549"/>
    <lineage>
        <taxon>Eukaryota</taxon>
        <taxon>Metazoa</taxon>
        <taxon>Ecdysozoa</taxon>
        <taxon>Arthropoda</taxon>
        <taxon>Hexapoda</taxon>
        <taxon>Insecta</taxon>
        <taxon>Pterygota</taxon>
        <taxon>Neoptera</taxon>
        <taxon>Endopterygota</taxon>
        <taxon>Lepidoptera</taxon>
        <taxon>Glossata</taxon>
        <taxon>Ditrysia</taxon>
        <taxon>Tineoidea</taxon>
        <taxon>Psychidae</taxon>
        <taxon>Oiketicinae</taxon>
        <taxon>Eumeta</taxon>
    </lineage>
</organism>
<dbReference type="Proteomes" id="UP000299102">
    <property type="component" value="Unassembled WGS sequence"/>
</dbReference>
<proteinExistence type="predicted"/>
<feature type="region of interest" description="Disordered" evidence="1">
    <location>
        <begin position="72"/>
        <end position="97"/>
    </location>
</feature>
<keyword evidence="3" id="KW-1185">Reference proteome</keyword>
<sequence length="97" mass="10429">MCAAAVSVRLERIGRWRGREIDASQAERLGRSCLSIVPCSRSHAGLRRNATMSHAFSMFVWHVLPAVPARALGHGGARAGGRPSDTGRLRIRPGGLT</sequence>
<accession>A0A4C1WZ38</accession>
<dbReference type="OrthoDB" id="527990at2759"/>
<evidence type="ECO:0000313" key="2">
    <source>
        <dbReference type="EMBL" id="GBP56796.1"/>
    </source>
</evidence>
<gene>
    <name evidence="2" type="ORF">EVAR_91448_1</name>
</gene>
<dbReference type="AlphaFoldDB" id="A0A4C1WZ38"/>
<name>A0A4C1WZ38_EUMVA</name>
<reference evidence="2 3" key="1">
    <citation type="journal article" date="2019" name="Commun. Biol.">
        <title>The bagworm genome reveals a unique fibroin gene that provides high tensile strength.</title>
        <authorList>
            <person name="Kono N."/>
            <person name="Nakamura H."/>
            <person name="Ohtoshi R."/>
            <person name="Tomita M."/>
            <person name="Numata K."/>
            <person name="Arakawa K."/>
        </authorList>
    </citation>
    <scope>NUCLEOTIDE SEQUENCE [LARGE SCALE GENOMIC DNA]</scope>
</reference>
<evidence type="ECO:0000256" key="1">
    <source>
        <dbReference type="SAM" id="MobiDB-lite"/>
    </source>
</evidence>
<protein>
    <submittedName>
        <fullName evidence="2">Uncharacterized protein</fullName>
    </submittedName>
</protein>